<dbReference type="GO" id="GO:0007165">
    <property type="term" value="P:signal transduction"/>
    <property type="evidence" value="ECO:0007669"/>
    <property type="project" value="InterPro"/>
</dbReference>
<proteinExistence type="predicted"/>
<dbReference type="InterPro" id="IPR000157">
    <property type="entry name" value="TIR_dom"/>
</dbReference>
<evidence type="ECO:0000313" key="3">
    <source>
        <dbReference type="Proteomes" id="UP001209878"/>
    </source>
</evidence>
<comment type="caution">
    <text evidence="2">The sequence shown here is derived from an EMBL/GenBank/DDBJ whole genome shotgun (WGS) entry which is preliminary data.</text>
</comment>
<dbReference type="InterPro" id="IPR035897">
    <property type="entry name" value="Toll_tir_struct_dom_sf"/>
</dbReference>
<dbReference type="InterPro" id="IPR011029">
    <property type="entry name" value="DEATH-like_dom_sf"/>
</dbReference>
<dbReference type="SUPFAM" id="SSF47986">
    <property type="entry name" value="DEATH domain"/>
    <property type="match status" value="1"/>
</dbReference>
<sequence>VRHFLEVTLTDLRNKWIQHLSYNTCVQCYCGWPCETHNAPLCPQDQCLHFLNLDECIANKIVCCEHRRVKTSRYRKWFPAPIPLFKKGPILDAAVLKGVEATQGNIESRHGPHLPSWLKSIAKLLNGGSEGQDWTALALHLGYTKAKLEKFNEDLNPSLAMVTDWIISSGNTPLSVDMMVSSLELMQRDDIVEVIQRGRESEVEPEQVFIVVAVVGGGAGAGVHCCCCVCVIESEVEPEQVFIVVAVVGGGAGAGVHCCCCVCVIESEVELEQVFIVVAVCCCVCVVESEVEPEQVFISYQWDIQDEVRALRNKLETAGFTCWMDVGQMGGGDQLYGKIDTAIRGCKVSSFSISPSSPVSSYVFDHFSYSITAFSCL</sequence>
<evidence type="ECO:0000259" key="1">
    <source>
        <dbReference type="PROSITE" id="PS50017"/>
    </source>
</evidence>
<name>A0AAD9NX96_RIDPI</name>
<dbReference type="PANTHER" id="PTHR47508">
    <property type="entry name" value="SAM DOMAIN-CONTAINING PROTEIN-RELATED"/>
    <property type="match status" value="1"/>
</dbReference>
<dbReference type="InterPro" id="IPR000488">
    <property type="entry name" value="Death_dom"/>
</dbReference>
<dbReference type="PANTHER" id="PTHR47508:SF1">
    <property type="entry name" value="NON-SPECIFIC SERINE_THREONINE PROTEIN KINASE"/>
    <property type="match status" value="1"/>
</dbReference>
<dbReference type="CDD" id="cd08311">
    <property type="entry name" value="Death_p75NR"/>
    <property type="match status" value="1"/>
</dbReference>
<dbReference type="EMBL" id="JAODUO010000280">
    <property type="protein sequence ID" value="KAK2184150.1"/>
    <property type="molecule type" value="Genomic_DNA"/>
</dbReference>
<organism evidence="2 3">
    <name type="scientific">Ridgeia piscesae</name>
    <name type="common">Tubeworm</name>
    <dbReference type="NCBI Taxonomy" id="27915"/>
    <lineage>
        <taxon>Eukaryota</taxon>
        <taxon>Metazoa</taxon>
        <taxon>Spiralia</taxon>
        <taxon>Lophotrochozoa</taxon>
        <taxon>Annelida</taxon>
        <taxon>Polychaeta</taxon>
        <taxon>Sedentaria</taxon>
        <taxon>Canalipalpata</taxon>
        <taxon>Sabellida</taxon>
        <taxon>Siboglinidae</taxon>
        <taxon>Ridgeia</taxon>
    </lineage>
</organism>
<evidence type="ECO:0000313" key="2">
    <source>
        <dbReference type="EMBL" id="KAK2184150.1"/>
    </source>
</evidence>
<feature type="domain" description="Death" evidence="1">
    <location>
        <begin position="131"/>
        <end position="199"/>
    </location>
</feature>
<dbReference type="SUPFAM" id="SSF52200">
    <property type="entry name" value="Toll/Interleukin receptor TIR domain"/>
    <property type="match status" value="1"/>
</dbReference>
<dbReference type="Proteomes" id="UP001209878">
    <property type="component" value="Unassembled WGS sequence"/>
</dbReference>
<accession>A0AAD9NX96</accession>
<keyword evidence="3" id="KW-1185">Reference proteome</keyword>
<dbReference type="Pfam" id="PF00531">
    <property type="entry name" value="Death"/>
    <property type="match status" value="1"/>
</dbReference>
<dbReference type="AlphaFoldDB" id="A0AAD9NX96"/>
<dbReference type="Pfam" id="PF13676">
    <property type="entry name" value="TIR_2"/>
    <property type="match status" value="1"/>
</dbReference>
<reference evidence="2" key="1">
    <citation type="journal article" date="2023" name="Mol. Biol. Evol.">
        <title>Third-Generation Sequencing Reveals the Adaptive Role of the Epigenome in Three Deep-Sea Polychaetes.</title>
        <authorList>
            <person name="Perez M."/>
            <person name="Aroh O."/>
            <person name="Sun Y."/>
            <person name="Lan Y."/>
            <person name="Juniper S.K."/>
            <person name="Young C.R."/>
            <person name="Angers B."/>
            <person name="Qian P.Y."/>
        </authorList>
    </citation>
    <scope>NUCLEOTIDE SEQUENCE</scope>
    <source>
        <strain evidence="2">R07B-5</strain>
    </source>
</reference>
<protein>
    <recommendedName>
        <fullName evidence="1">Death domain-containing protein</fullName>
    </recommendedName>
</protein>
<feature type="non-terminal residue" evidence="2">
    <location>
        <position position="1"/>
    </location>
</feature>
<dbReference type="Gene3D" id="1.10.533.10">
    <property type="entry name" value="Death Domain, Fas"/>
    <property type="match status" value="1"/>
</dbReference>
<dbReference type="Gene3D" id="3.40.50.10140">
    <property type="entry name" value="Toll/interleukin-1 receptor homology (TIR) domain"/>
    <property type="match status" value="1"/>
</dbReference>
<dbReference type="PROSITE" id="PS50017">
    <property type="entry name" value="DEATH_DOMAIN"/>
    <property type="match status" value="1"/>
</dbReference>
<gene>
    <name evidence="2" type="ORF">NP493_279g03039</name>
</gene>